<dbReference type="SUPFAM" id="SSF53335">
    <property type="entry name" value="S-adenosyl-L-methionine-dependent methyltransferases"/>
    <property type="match status" value="1"/>
</dbReference>
<reference evidence="3 4" key="1">
    <citation type="submission" date="2019-12" db="EMBL/GenBank/DDBJ databases">
        <authorList>
            <person name="Alioto T."/>
            <person name="Alioto T."/>
            <person name="Gomez Garrido J."/>
        </authorList>
    </citation>
    <scope>NUCLEOTIDE SEQUENCE [LARGE SCALE GENOMIC DNA]</scope>
</reference>
<organism evidence="3 4">
    <name type="scientific">Olea europaea subsp. europaea</name>
    <dbReference type="NCBI Taxonomy" id="158383"/>
    <lineage>
        <taxon>Eukaryota</taxon>
        <taxon>Viridiplantae</taxon>
        <taxon>Streptophyta</taxon>
        <taxon>Embryophyta</taxon>
        <taxon>Tracheophyta</taxon>
        <taxon>Spermatophyta</taxon>
        <taxon>Magnoliopsida</taxon>
        <taxon>eudicotyledons</taxon>
        <taxon>Gunneridae</taxon>
        <taxon>Pentapetalae</taxon>
        <taxon>asterids</taxon>
        <taxon>lamiids</taxon>
        <taxon>Lamiales</taxon>
        <taxon>Oleaceae</taxon>
        <taxon>Oleeae</taxon>
        <taxon>Olea</taxon>
    </lineage>
</organism>
<keyword evidence="2" id="KW-0808">Transferase</keyword>
<evidence type="ECO:0000313" key="3">
    <source>
        <dbReference type="EMBL" id="CAA2967714.1"/>
    </source>
</evidence>
<dbReference type="OrthoDB" id="203237at2759"/>
<proteinExistence type="predicted"/>
<dbReference type="GO" id="GO:0008168">
    <property type="term" value="F:methyltransferase activity"/>
    <property type="evidence" value="ECO:0007669"/>
    <property type="project" value="UniProtKB-KW"/>
</dbReference>
<keyword evidence="1 3" id="KW-0489">Methyltransferase</keyword>
<dbReference type="PANTHER" id="PTHR43619">
    <property type="entry name" value="S-ADENOSYL-L-METHIONINE-DEPENDENT METHYLTRANSFERASE YKTD-RELATED"/>
    <property type="match status" value="1"/>
</dbReference>
<accession>A0A8S0QMM8</accession>
<dbReference type="GO" id="GO:0032259">
    <property type="term" value="P:methylation"/>
    <property type="evidence" value="ECO:0007669"/>
    <property type="project" value="UniProtKB-KW"/>
</dbReference>
<comment type="caution">
    <text evidence="3">The sequence shown here is derived from an EMBL/GenBank/DDBJ whole genome shotgun (WGS) entry which is preliminary data.</text>
</comment>
<dbReference type="Gramene" id="OE9A001814T1">
    <property type="protein sequence ID" value="OE9A001814C1"/>
    <property type="gene ID" value="OE9A001814"/>
</dbReference>
<dbReference type="Gene3D" id="3.40.50.150">
    <property type="entry name" value="Vaccinia Virus protein VP39"/>
    <property type="match status" value="1"/>
</dbReference>
<evidence type="ECO:0000256" key="2">
    <source>
        <dbReference type="ARBA" id="ARBA00022679"/>
    </source>
</evidence>
<sequence>MPAFEDPLFIDPDVGCLVPPDFHVKMMQHPHKHCLATRFIDDKLLTIMNKTDGLRQVVLLTDGMDTRRPYRLNWPASTMTFELSPARIYRKSTQKLKNTGAKIPRSCLFYHIPSETSDIQQILYSKGFNGARPSIWAFLVIRLVNEK</sequence>
<dbReference type="Pfam" id="PF04072">
    <property type="entry name" value="LCM"/>
    <property type="match status" value="1"/>
</dbReference>
<dbReference type="Proteomes" id="UP000594638">
    <property type="component" value="Unassembled WGS sequence"/>
</dbReference>
<evidence type="ECO:0000256" key="1">
    <source>
        <dbReference type="ARBA" id="ARBA00022603"/>
    </source>
</evidence>
<dbReference type="PANTHER" id="PTHR43619:SF2">
    <property type="entry name" value="S-ADENOSYL-L-METHIONINE-DEPENDENT METHYLTRANSFERASES SUPERFAMILY PROTEIN"/>
    <property type="match status" value="1"/>
</dbReference>
<dbReference type="AlphaFoldDB" id="A0A8S0QMM8"/>
<keyword evidence="4" id="KW-1185">Reference proteome</keyword>
<evidence type="ECO:0000313" key="4">
    <source>
        <dbReference type="Proteomes" id="UP000594638"/>
    </source>
</evidence>
<dbReference type="EMBL" id="CACTIH010001889">
    <property type="protein sequence ID" value="CAA2967714.1"/>
    <property type="molecule type" value="Genomic_DNA"/>
</dbReference>
<gene>
    <name evidence="3" type="ORF">OLEA9_A001814</name>
</gene>
<dbReference type="InterPro" id="IPR029063">
    <property type="entry name" value="SAM-dependent_MTases_sf"/>
</dbReference>
<name>A0A8S0QMM8_OLEEU</name>
<dbReference type="InterPro" id="IPR007213">
    <property type="entry name" value="Ppm1/Ppm2/Tcmp"/>
</dbReference>
<protein>
    <submittedName>
        <fullName evidence="3">S-adenosyl-L-methionine-dependent methyltransferase MSMEG_1480 MSMEI_1444 isoform X3</fullName>
    </submittedName>
</protein>